<dbReference type="EMBL" id="LNIX01000016">
    <property type="protein sequence ID" value="OXA46111.1"/>
    <property type="molecule type" value="Genomic_DNA"/>
</dbReference>
<name>A0A226DNC2_FOLCA</name>
<evidence type="ECO:0000313" key="1">
    <source>
        <dbReference type="EMBL" id="OXA46111.1"/>
    </source>
</evidence>
<accession>A0A226DNC2</accession>
<keyword evidence="2" id="KW-1185">Reference proteome</keyword>
<protein>
    <submittedName>
        <fullName evidence="1">Uncharacterized protein</fullName>
    </submittedName>
</protein>
<gene>
    <name evidence="1" type="ORF">Fcan01_19052</name>
</gene>
<reference evidence="1 2" key="1">
    <citation type="submission" date="2015-12" db="EMBL/GenBank/DDBJ databases">
        <title>The genome of Folsomia candida.</title>
        <authorList>
            <person name="Faddeeva A."/>
            <person name="Derks M.F."/>
            <person name="Anvar Y."/>
            <person name="Smit S."/>
            <person name="Van Straalen N."/>
            <person name="Roelofs D."/>
        </authorList>
    </citation>
    <scope>NUCLEOTIDE SEQUENCE [LARGE SCALE GENOMIC DNA]</scope>
    <source>
        <strain evidence="1 2">VU population</strain>
        <tissue evidence="1">Whole body</tissue>
    </source>
</reference>
<comment type="caution">
    <text evidence="1">The sequence shown here is derived from an EMBL/GenBank/DDBJ whole genome shotgun (WGS) entry which is preliminary data.</text>
</comment>
<dbReference type="AlphaFoldDB" id="A0A226DNC2"/>
<organism evidence="1 2">
    <name type="scientific">Folsomia candida</name>
    <name type="common">Springtail</name>
    <dbReference type="NCBI Taxonomy" id="158441"/>
    <lineage>
        <taxon>Eukaryota</taxon>
        <taxon>Metazoa</taxon>
        <taxon>Ecdysozoa</taxon>
        <taxon>Arthropoda</taxon>
        <taxon>Hexapoda</taxon>
        <taxon>Collembola</taxon>
        <taxon>Entomobryomorpha</taxon>
        <taxon>Isotomoidea</taxon>
        <taxon>Isotomidae</taxon>
        <taxon>Proisotominae</taxon>
        <taxon>Folsomia</taxon>
    </lineage>
</organism>
<sequence length="247" mass="28414">MEMIVPTVFESPWKSVMDVEGIQVLMPFDLLAGNIISMVPQIDYFRYKMFYFEILVRCEKVWKMYTNGDHNVGERKTAKELFQKLKPHFGMDDKLRFVGNGTFAPLGSLTQTYSKSVLIDFPIQPVEYDEQDSYGVIRSLNTCGKVALMNEKENIPAITNYLNDDQRKVTYVKGDGDSFFSTVRGWTLPPVRSNYIEKHLKSFISSGILTHLKVVYKLWTPPKLLGHYGNWTAPKVKVVSRLDFSSK</sequence>
<evidence type="ECO:0000313" key="2">
    <source>
        <dbReference type="Proteomes" id="UP000198287"/>
    </source>
</evidence>
<dbReference type="Proteomes" id="UP000198287">
    <property type="component" value="Unassembled WGS sequence"/>
</dbReference>
<proteinExistence type="predicted"/>